<protein>
    <submittedName>
        <fullName evidence="1">Uncharacterized protein</fullName>
    </submittedName>
</protein>
<dbReference type="EMBL" id="JQ513383">
    <property type="protein sequence ID" value="AFA44486.1"/>
    <property type="molecule type" value="Genomic_DNA"/>
</dbReference>
<accession>H6X420</accession>
<dbReference type="GeneID" id="14012801"/>
<name>H6X420_9CAUD</name>
<dbReference type="RefSeq" id="YP_007007368.1">
    <property type="nucleotide sequence ID" value="NC_019526.1"/>
</dbReference>
<reference evidence="1 2" key="1">
    <citation type="journal article" date="2012" name="J. Virol.">
        <title>Genome of Klebsiella sp.-Infecting Bacteriophage vB_KleM_RaK2.</title>
        <authorList>
            <person name="Simoliunas E."/>
            <person name="Kaliniene L."/>
            <person name="Truncaite L."/>
            <person name="Klausa V."/>
            <person name="Zajanckauskaite A."/>
            <person name="Meskys R."/>
        </authorList>
    </citation>
    <scope>NUCLEOTIDE SEQUENCE [LARGE SCALE GENOMIC DNA]</scope>
</reference>
<organism evidence="1 2">
    <name type="scientific">Klebsiella phage vB_KleM_RaK2</name>
    <dbReference type="NCBI Taxonomy" id="1147094"/>
    <lineage>
        <taxon>Viruses</taxon>
        <taxon>Duplodnaviria</taxon>
        <taxon>Heunggongvirae</taxon>
        <taxon>Uroviricota</taxon>
        <taxon>Caudoviricetes</taxon>
        <taxon>Alcyoneusvirus</taxon>
        <taxon>Alcyoneusvirus RaK2</taxon>
    </lineage>
</organism>
<dbReference type="Proteomes" id="UP000007524">
    <property type="component" value="Segment"/>
</dbReference>
<proteinExistence type="predicted"/>
<sequence>MFNTKNDVIKYIHDNLDICNVSEWVIGDTCLWRLRMNINDNSRTVLYYIDNQNYYYFITKSCLNNLLSKKNTQGISSDWDEYPSKPSRSDDEYFQLLTSEDVNINVVDVKNSVLLFDISDKILNSEEYKSRQ</sequence>
<keyword evidence="2" id="KW-1185">Reference proteome</keyword>
<gene>
    <name evidence="1" type="ORF">RaK2_00213</name>
</gene>
<dbReference type="KEGG" id="vg:14012801"/>
<evidence type="ECO:0000313" key="2">
    <source>
        <dbReference type="Proteomes" id="UP000007524"/>
    </source>
</evidence>
<evidence type="ECO:0000313" key="1">
    <source>
        <dbReference type="EMBL" id="AFA44486.1"/>
    </source>
</evidence>